<dbReference type="Pfam" id="PF00583">
    <property type="entry name" value="Acetyltransf_1"/>
    <property type="match status" value="1"/>
</dbReference>
<sequence length="162" mass="18055">MISIQTVEEADIAALAQLEACCFPKEEAADEAALRRRARTFPESFLVMKKDGVIIGMINGCVSNQHMICDAMYEDESLHDPCGAYQTVFGLDVHPAHQHQGYAKELMNALIRVAQEAQRTGMVLTCKKQLVPFYEQFGYRNMGVSASVHGGAEWYDMLLCFA</sequence>
<dbReference type="PANTHER" id="PTHR10908">
    <property type="entry name" value="SEROTONIN N-ACETYLTRANSFERASE"/>
    <property type="match status" value="1"/>
</dbReference>
<dbReference type="Proteomes" id="UP000260025">
    <property type="component" value="Unassembled WGS sequence"/>
</dbReference>
<keyword evidence="2" id="KW-0012">Acyltransferase</keyword>
<dbReference type="GO" id="GO:0008080">
    <property type="term" value="F:N-acetyltransferase activity"/>
    <property type="evidence" value="ECO:0007669"/>
    <property type="project" value="UniProtKB-ARBA"/>
</dbReference>
<evidence type="ECO:0000313" key="5">
    <source>
        <dbReference type="Proteomes" id="UP000260025"/>
    </source>
</evidence>
<keyword evidence="1 4" id="KW-0808">Transferase</keyword>
<dbReference type="RefSeq" id="WP_117444059.1">
    <property type="nucleotide sequence ID" value="NZ_JAJFEN010000023.1"/>
</dbReference>
<reference evidence="4 5" key="1">
    <citation type="submission" date="2018-08" db="EMBL/GenBank/DDBJ databases">
        <title>A genome reference for cultivated species of the human gut microbiota.</title>
        <authorList>
            <person name="Zou Y."/>
            <person name="Xue W."/>
            <person name="Luo G."/>
        </authorList>
    </citation>
    <scope>NUCLEOTIDE SEQUENCE [LARGE SCALE GENOMIC DNA]</scope>
    <source>
        <strain evidence="4 5">OF01-2LB</strain>
    </source>
</reference>
<dbReference type="SUPFAM" id="SSF55729">
    <property type="entry name" value="Acyl-CoA N-acyltransferases (Nat)"/>
    <property type="match status" value="1"/>
</dbReference>
<comment type="caution">
    <text evidence="4">The sequence shown here is derived from an EMBL/GenBank/DDBJ whole genome shotgun (WGS) entry which is preliminary data.</text>
</comment>
<dbReference type="Gene3D" id="3.40.630.30">
    <property type="match status" value="1"/>
</dbReference>
<dbReference type="AlphaFoldDB" id="A0A3E2VP49"/>
<accession>A0A3E2VP49</accession>
<proteinExistence type="predicted"/>
<dbReference type="InterPro" id="IPR000182">
    <property type="entry name" value="GNAT_dom"/>
</dbReference>
<evidence type="ECO:0000256" key="2">
    <source>
        <dbReference type="ARBA" id="ARBA00023315"/>
    </source>
</evidence>
<feature type="domain" description="N-acetyltransferase" evidence="3">
    <location>
        <begin position="2"/>
        <end position="160"/>
    </location>
</feature>
<name>A0A3E2VP49_CLOIN</name>
<dbReference type="PANTHER" id="PTHR10908:SF0">
    <property type="entry name" value="SEROTONIN N-ACETYLTRANSFERASE"/>
    <property type="match status" value="1"/>
</dbReference>
<dbReference type="InterPro" id="IPR016181">
    <property type="entry name" value="Acyl_CoA_acyltransferase"/>
</dbReference>
<dbReference type="OrthoDB" id="9800962at2"/>
<evidence type="ECO:0000259" key="3">
    <source>
        <dbReference type="PROSITE" id="PS51186"/>
    </source>
</evidence>
<gene>
    <name evidence="4" type="ORF">DXA38_16055</name>
</gene>
<dbReference type="EMBL" id="QVEV01000028">
    <property type="protein sequence ID" value="RGC12617.1"/>
    <property type="molecule type" value="Genomic_DNA"/>
</dbReference>
<dbReference type="CDD" id="cd04301">
    <property type="entry name" value="NAT_SF"/>
    <property type="match status" value="1"/>
</dbReference>
<evidence type="ECO:0000256" key="1">
    <source>
        <dbReference type="ARBA" id="ARBA00022679"/>
    </source>
</evidence>
<protein>
    <submittedName>
        <fullName evidence="4">GNAT family N-acetyltransferase</fullName>
    </submittedName>
</protein>
<organism evidence="4 5">
    <name type="scientific">Clostridium innocuum</name>
    <dbReference type="NCBI Taxonomy" id="1522"/>
    <lineage>
        <taxon>Bacteria</taxon>
        <taxon>Bacillati</taxon>
        <taxon>Bacillota</taxon>
        <taxon>Clostridia</taxon>
        <taxon>Eubacteriales</taxon>
        <taxon>Clostridiaceae</taxon>
        <taxon>Clostridium</taxon>
    </lineage>
</organism>
<evidence type="ECO:0000313" key="4">
    <source>
        <dbReference type="EMBL" id="RGC12617.1"/>
    </source>
</evidence>
<dbReference type="InterPro" id="IPR051635">
    <property type="entry name" value="SNAT-like"/>
</dbReference>
<dbReference type="PROSITE" id="PS51186">
    <property type="entry name" value="GNAT"/>
    <property type="match status" value="1"/>
</dbReference>